<dbReference type="EMBL" id="UINC01030269">
    <property type="protein sequence ID" value="SVB14381.1"/>
    <property type="molecule type" value="Genomic_DNA"/>
</dbReference>
<organism evidence="1">
    <name type="scientific">marine metagenome</name>
    <dbReference type="NCBI Taxonomy" id="408172"/>
    <lineage>
        <taxon>unclassified sequences</taxon>
        <taxon>metagenomes</taxon>
        <taxon>ecological metagenomes</taxon>
    </lineage>
</organism>
<evidence type="ECO:0000313" key="1">
    <source>
        <dbReference type="EMBL" id="SVB14381.1"/>
    </source>
</evidence>
<protein>
    <submittedName>
        <fullName evidence="1">Uncharacterized protein</fullName>
    </submittedName>
</protein>
<accession>A0A382BLH0</accession>
<name>A0A382BLH0_9ZZZZ</name>
<reference evidence="1" key="1">
    <citation type="submission" date="2018-05" db="EMBL/GenBank/DDBJ databases">
        <authorList>
            <person name="Lanie J.A."/>
            <person name="Ng W.-L."/>
            <person name="Kazmierczak K.M."/>
            <person name="Andrzejewski T.M."/>
            <person name="Davidsen T.M."/>
            <person name="Wayne K.J."/>
            <person name="Tettelin H."/>
            <person name="Glass J.I."/>
            <person name="Rusch D."/>
            <person name="Podicherti R."/>
            <person name="Tsui H.-C.T."/>
            <person name="Winkler M.E."/>
        </authorList>
    </citation>
    <scope>NUCLEOTIDE SEQUENCE</scope>
</reference>
<gene>
    <name evidence="1" type="ORF">METZ01_LOCUS167235</name>
</gene>
<sequence length="46" mass="5298">MKPIVVEFGGKRLNKMGDSLFKSFLIPKQICGRVGKHFKIIPFTYQ</sequence>
<dbReference type="AlphaFoldDB" id="A0A382BLH0"/>
<proteinExistence type="predicted"/>